<gene>
    <name evidence="2" type="ORF">HOLleu_01017</name>
</gene>
<protein>
    <recommendedName>
        <fullName evidence="1">HTH psq-type domain-containing protein</fullName>
    </recommendedName>
</protein>
<feature type="domain" description="HTH psq-type" evidence="1">
    <location>
        <begin position="44"/>
        <end position="80"/>
    </location>
</feature>
<dbReference type="Proteomes" id="UP001152320">
    <property type="component" value="Chromosome 1"/>
</dbReference>
<dbReference type="InterPro" id="IPR007889">
    <property type="entry name" value="HTH_Psq"/>
</dbReference>
<evidence type="ECO:0000313" key="3">
    <source>
        <dbReference type="Proteomes" id="UP001152320"/>
    </source>
</evidence>
<accession>A0A9Q1HK12</accession>
<dbReference type="SUPFAM" id="SSF46689">
    <property type="entry name" value="Homeodomain-like"/>
    <property type="match status" value="1"/>
</dbReference>
<name>A0A9Q1HK12_HOLLE</name>
<proteinExistence type="predicted"/>
<keyword evidence="3" id="KW-1185">Reference proteome</keyword>
<reference evidence="2" key="1">
    <citation type="submission" date="2021-10" db="EMBL/GenBank/DDBJ databases">
        <title>Tropical sea cucumber genome reveals ecological adaptation and Cuvierian tubules defense mechanism.</title>
        <authorList>
            <person name="Chen T."/>
        </authorList>
    </citation>
    <scope>NUCLEOTIDE SEQUENCE</scope>
    <source>
        <strain evidence="2">Nanhai2018</strain>
        <tissue evidence="2">Muscle</tissue>
    </source>
</reference>
<dbReference type="AlphaFoldDB" id="A0A9Q1HK12"/>
<organism evidence="2 3">
    <name type="scientific">Holothuria leucospilota</name>
    <name type="common">Black long sea cucumber</name>
    <name type="synonym">Mertensiothuria leucospilota</name>
    <dbReference type="NCBI Taxonomy" id="206669"/>
    <lineage>
        <taxon>Eukaryota</taxon>
        <taxon>Metazoa</taxon>
        <taxon>Echinodermata</taxon>
        <taxon>Eleutherozoa</taxon>
        <taxon>Echinozoa</taxon>
        <taxon>Holothuroidea</taxon>
        <taxon>Aspidochirotacea</taxon>
        <taxon>Aspidochirotida</taxon>
        <taxon>Holothuriidae</taxon>
        <taxon>Holothuria</taxon>
    </lineage>
</organism>
<evidence type="ECO:0000259" key="1">
    <source>
        <dbReference type="Pfam" id="PF05225"/>
    </source>
</evidence>
<evidence type="ECO:0000313" key="2">
    <source>
        <dbReference type="EMBL" id="KAJ8048630.1"/>
    </source>
</evidence>
<dbReference type="Gene3D" id="1.10.10.60">
    <property type="entry name" value="Homeodomain-like"/>
    <property type="match status" value="1"/>
</dbReference>
<dbReference type="OrthoDB" id="71166at2759"/>
<dbReference type="InterPro" id="IPR009057">
    <property type="entry name" value="Homeodomain-like_sf"/>
</dbReference>
<dbReference type="GO" id="GO:0003677">
    <property type="term" value="F:DNA binding"/>
    <property type="evidence" value="ECO:0007669"/>
    <property type="project" value="InterPro"/>
</dbReference>
<sequence>MERQSDGHKLKAKIRKKFLLRVFKMVRKYKALKRGPQHRWTKQSMANALHAIKSGNVKSHREAAKQFGVPRTTLIRRLKGVRDVDAPASKTTALTNEEEEMFVQYCLNMEKRGFGLYVSDICEKAYRILEISGRKKNL</sequence>
<dbReference type="EMBL" id="JAIZAY010000001">
    <property type="protein sequence ID" value="KAJ8048630.1"/>
    <property type="molecule type" value="Genomic_DNA"/>
</dbReference>
<comment type="caution">
    <text evidence="2">The sequence shown here is derived from an EMBL/GenBank/DDBJ whole genome shotgun (WGS) entry which is preliminary data.</text>
</comment>
<dbReference type="Pfam" id="PF05225">
    <property type="entry name" value="HTH_psq"/>
    <property type="match status" value="1"/>
</dbReference>